<dbReference type="InterPro" id="IPR027417">
    <property type="entry name" value="P-loop_NTPase"/>
</dbReference>
<dbReference type="GO" id="GO:0005524">
    <property type="term" value="F:ATP binding"/>
    <property type="evidence" value="ECO:0007669"/>
    <property type="project" value="InterPro"/>
</dbReference>
<evidence type="ECO:0000259" key="1">
    <source>
        <dbReference type="Pfam" id="PF01443"/>
    </source>
</evidence>
<name>A0A2H0TY06_9BACT</name>
<dbReference type="EMBL" id="PFBU01000063">
    <property type="protein sequence ID" value="PIR78116.1"/>
    <property type="molecule type" value="Genomic_DNA"/>
</dbReference>
<dbReference type="SUPFAM" id="SSF52540">
    <property type="entry name" value="P-loop containing nucleoside triphosphate hydrolases"/>
    <property type="match status" value="1"/>
</dbReference>
<organism evidence="2 3">
    <name type="scientific">Candidatus Magasanikbacteria bacterium CG10_big_fil_rev_8_21_14_0_10_36_16</name>
    <dbReference type="NCBI Taxonomy" id="1974645"/>
    <lineage>
        <taxon>Bacteria</taxon>
        <taxon>Candidatus Magasanikiibacteriota</taxon>
    </lineage>
</organism>
<evidence type="ECO:0000313" key="2">
    <source>
        <dbReference type="EMBL" id="PIR78116.1"/>
    </source>
</evidence>
<dbReference type="Proteomes" id="UP000230852">
    <property type="component" value="Unassembled WGS sequence"/>
</dbReference>
<comment type="caution">
    <text evidence="2">The sequence shown here is derived from an EMBL/GenBank/DDBJ whole genome shotgun (WGS) entry which is preliminary data.</text>
</comment>
<dbReference type="PANTHER" id="PTHR11070:SF2">
    <property type="entry name" value="ATP-DEPENDENT DNA HELICASE SRS2"/>
    <property type="match status" value="1"/>
</dbReference>
<dbReference type="AlphaFoldDB" id="A0A2H0TY06"/>
<dbReference type="PANTHER" id="PTHR11070">
    <property type="entry name" value="UVRD / RECB / PCRA DNA HELICASE FAMILY MEMBER"/>
    <property type="match status" value="1"/>
</dbReference>
<dbReference type="GO" id="GO:0043138">
    <property type="term" value="F:3'-5' DNA helicase activity"/>
    <property type="evidence" value="ECO:0007669"/>
    <property type="project" value="TreeGrafter"/>
</dbReference>
<reference evidence="3" key="1">
    <citation type="submission" date="2017-09" db="EMBL/GenBank/DDBJ databases">
        <title>Depth-based differentiation of microbial function through sediment-hosted aquifers and enrichment of novel symbionts in the deep terrestrial subsurface.</title>
        <authorList>
            <person name="Probst A.J."/>
            <person name="Ladd B."/>
            <person name="Jarett J.K."/>
            <person name="Geller-Mcgrath D.E."/>
            <person name="Sieber C.M.K."/>
            <person name="Emerson J.B."/>
            <person name="Anantharaman K."/>
            <person name="Thomas B.C."/>
            <person name="Malmstrom R."/>
            <person name="Stieglmeier M."/>
            <person name="Klingl A."/>
            <person name="Woyke T."/>
            <person name="Ryan C.M."/>
            <person name="Banfield J.F."/>
        </authorList>
    </citation>
    <scope>NUCLEOTIDE SEQUENCE [LARGE SCALE GENOMIC DNA]</scope>
</reference>
<evidence type="ECO:0000313" key="3">
    <source>
        <dbReference type="Proteomes" id="UP000230852"/>
    </source>
</evidence>
<dbReference type="GO" id="GO:0003677">
    <property type="term" value="F:DNA binding"/>
    <property type="evidence" value="ECO:0007669"/>
    <property type="project" value="InterPro"/>
</dbReference>
<dbReference type="InterPro" id="IPR027351">
    <property type="entry name" value="(+)RNA_virus_helicase_core_dom"/>
</dbReference>
<dbReference type="Gene3D" id="3.40.50.300">
    <property type="entry name" value="P-loop containing nucleotide triphosphate hydrolases"/>
    <property type="match status" value="2"/>
</dbReference>
<gene>
    <name evidence="2" type="ORF">COU28_03435</name>
</gene>
<sequence length="370" mass="43751">KILILVQDNGTKEYFSHLLPELGIKNITIHTFADWVMSVLDLQNYNYQNHIEINEEERDYLEYYKLQSLKDIPEQKYSSNIFFLLEKTYQNLPTKYLKIIKQQKENNILDRIDLTILLQIFKKTHGDITIMQEYYQLKKRGASQKKVGRFPALYDLIIFDEFQNYLPTQIKIIKSCLNPENNSLMYVGDMNQKTQLGTINDWTEIGENLKEDRKVVLDKVYRNSRQILEYIKKLGYQIAIPDNLKDGTQVTEKVFEDIDDEIKYVKKNLQLKAINGILVRNKNYLKKYKEEFKKEKNIHILAMDEIQGIEFDTVFLVGIKKQDILSANKIELTDLKIEKEKIDRDLLYVALTRATNNLFVLGREKLSKIL</sequence>
<feature type="domain" description="(+)RNA virus helicase C-terminal" evidence="1">
    <location>
        <begin position="154"/>
        <end position="361"/>
    </location>
</feature>
<feature type="non-terminal residue" evidence="2">
    <location>
        <position position="1"/>
    </location>
</feature>
<proteinExistence type="predicted"/>
<dbReference type="InterPro" id="IPR000212">
    <property type="entry name" value="DNA_helicase_UvrD/REP"/>
</dbReference>
<dbReference type="GO" id="GO:0000725">
    <property type="term" value="P:recombinational repair"/>
    <property type="evidence" value="ECO:0007669"/>
    <property type="project" value="TreeGrafter"/>
</dbReference>
<dbReference type="Pfam" id="PF01443">
    <property type="entry name" value="Viral_helicase1"/>
    <property type="match status" value="1"/>
</dbReference>
<accession>A0A2H0TY06</accession>
<dbReference type="GO" id="GO:0005829">
    <property type="term" value="C:cytosol"/>
    <property type="evidence" value="ECO:0007669"/>
    <property type="project" value="TreeGrafter"/>
</dbReference>
<protein>
    <recommendedName>
        <fullName evidence="1">(+)RNA virus helicase C-terminal domain-containing protein</fullName>
    </recommendedName>
</protein>